<keyword evidence="1" id="KW-0677">Repeat</keyword>
<dbReference type="PANTHER" id="PTHR16193:SF0">
    <property type="entry name" value="TETRATRICOPEPTIDE REPEAT PROTEIN 27"/>
    <property type="match status" value="1"/>
</dbReference>
<reference evidence="3" key="1">
    <citation type="submission" date="2018-01" db="EMBL/GenBank/DDBJ databases">
        <authorList>
            <person name="Mao J.F."/>
        </authorList>
    </citation>
    <scope>NUCLEOTIDE SEQUENCE</scope>
    <source>
        <strain evidence="3">Huo1</strain>
        <tissue evidence="3">Leaf</tissue>
    </source>
</reference>
<evidence type="ECO:0000313" key="4">
    <source>
        <dbReference type="Proteomes" id="UP000298416"/>
    </source>
</evidence>
<accession>A0A8X8X5U2</accession>
<gene>
    <name evidence="3" type="ORF">SASPL_131380</name>
</gene>
<dbReference type="Proteomes" id="UP000298416">
    <property type="component" value="Unassembled WGS sequence"/>
</dbReference>
<dbReference type="PANTHER" id="PTHR16193">
    <property type="entry name" value="TETRATRICOPEPTIDE REPEAT PROTEIN 27"/>
    <property type="match status" value="1"/>
</dbReference>
<name>A0A8X8X5U2_SALSN</name>
<keyword evidence="2" id="KW-0802">TPR repeat</keyword>
<evidence type="ECO:0000256" key="2">
    <source>
        <dbReference type="ARBA" id="ARBA00022803"/>
    </source>
</evidence>
<dbReference type="InterPro" id="IPR044244">
    <property type="entry name" value="TTC27/Emw1"/>
</dbReference>
<dbReference type="EMBL" id="PNBA02000011">
    <property type="protein sequence ID" value="KAG6408375.1"/>
    <property type="molecule type" value="Genomic_DNA"/>
</dbReference>
<organism evidence="3">
    <name type="scientific">Salvia splendens</name>
    <name type="common">Scarlet sage</name>
    <dbReference type="NCBI Taxonomy" id="180675"/>
    <lineage>
        <taxon>Eukaryota</taxon>
        <taxon>Viridiplantae</taxon>
        <taxon>Streptophyta</taxon>
        <taxon>Embryophyta</taxon>
        <taxon>Tracheophyta</taxon>
        <taxon>Spermatophyta</taxon>
        <taxon>Magnoliopsida</taxon>
        <taxon>eudicotyledons</taxon>
        <taxon>Gunneridae</taxon>
        <taxon>Pentapetalae</taxon>
        <taxon>asterids</taxon>
        <taxon>lamiids</taxon>
        <taxon>Lamiales</taxon>
        <taxon>Lamiaceae</taxon>
        <taxon>Nepetoideae</taxon>
        <taxon>Mentheae</taxon>
        <taxon>Salviinae</taxon>
        <taxon>Salvia</taxon>
        <taxon>Salvia subgen. Calosphace</taxon>
        <taxon>core Calosphace</taxon>
    </lineage>
</organism>
<evidence type="ECO:0000256" key="1">
    <source>
        <dbReference type="ARBA" id="ARBA00022737"/>
    </source>
</evidence>
<sequence length="176" mass="19932">MLEIKGRAVISQSESYVPNSDSSHTDPVSDCSRWHKLKGDLAMCSETLLKQVRSYQGSDLWKDKDRFVKFANASLDLCKVYQELAFREMFAADMHLKSTIKQAIDLSNTREYRDLVACLEDVQGALKATLLPGARSFCSAFPTEMGSHWLKLGLNQSPRQKTSFRKLLQRPVTEPV</sequence>
<comment type="caution">
    <text evidence="3">The sequence shown here is derived from an EMBL/GenBank/DDBJ whole genome shotgun (WGS) entry which is preliminary data.</text>
</comment>
<proteinExistence type="predicted"/>
<dbReference type="AlphaFoldDB" id="A0A8X8X5U2"/>
<keyword evidence="4" id="KW-1185">Reference proteome</keyword>
<reference evidence="3" key="2">
    <citation type="submission" date="2020-08" db="EMBL/GenBank/DDBJ databases">
        <title>Plant Genome Project.</title>
        <authorList>
            <person name="Zhang R.-G."/>
        </authorList>
    </citation>
    <scope>NUCLEOTIDE SEQUENCE</scope>
    <source>
        <strain evidence="3">Huo1</strain>
        <tissue evidence="3">Leaf</tissue>
    </source>
</reference>
<protein>
    <submittedName>
        <fullName evidence="3">Uncharacterized protein</fullName>
    </submittedName>
</protein>
<evidence type="ECO:0000313" key="3">
    <source>
        <dbReference type="EMBL" id="KAG6408375.1"/>
    </source>
</evidence>